<evidence type="ECO:0000313" key="2">
    <source>
        <dbReference type="EMBL" id="KAK1611816.1"/>
    </source>
</evidence>
<proteinExistence type="predicted"/>
<keyword evidence="3" id="KW-1185">Reference proteome</keyword>
<evidence type="ECO:0000256" key="1">
    <source>
        <dbReference type="SAM" id="MobiDB-lite"/>
    </source>
</evidence>
<evidence type="ECO:0000313" key="3">
    <source>
        <dbReference type="Proteomes" id="UP001231189"/>
    </source>
</evidence>
<gene>
    <name evidence="2" type="ORF">QYE76_035489</name>
</gene>
<dbReference type="Proteomes" id="UP001231189">
    <property type="component" value="Unassembled WGS sequence"/>
</dbReference>
<protein>
    <submittedName>
        <fullName evidence="2">Uncharacterized protein</fullName>
    </submittedName>
</protein>
<comment type="caution">
    <text evidence="2">The sequence shown here is derived from an EMBL/GenBank/DDBJ whole genome shotgun (WGS) entry which is preliminary data.</text>
</comment>
<name>A0AAD8R108_LOLMU</name>
<dbReference type="AlphaFoldDB" id="A0AAD8R108"/>
<accession>A0AAD8R108</accession>
<organism evidence="2 3">
    <name type="scientific">Lolium multiflorum</name>
    <name type="common">Italian ryegrass</name>
    <name type="synonym">Lolium perenne subsp. multiflorum</name>
    <dbReference type="NCBI Taxonomy" id="4521"/>
    <lineage>
        <taxon>Eukaryota</taxon>
        <taxon>Viridiplantae</taxon>
        <taxon>Streptophyta</taxon>
        <taxon>Embryophyta</taxon>
        <taxon>Tracheophyta</taxon>
        <taxon>Spermatophyta</taxon>
        <taxon>Magnoliopsida</taxon>
        <taxon>Liliopsida</taxon>
        <taxon>Poales</taxon>
        <taxon>Poaceae</taxon>
        <taxon>BOP clade</taxon>
        <taxon>Pooideae</taxon>
        <taxon>Poodae</taxon>
        <taxon>Poeae</taxon>
        <taxon>Poeae Chloroplast Group 2 (Poeae type)</taxon>
        <taxon>Loliodinae</taxon>
        <taxon>Loliinae</taxon>
        <taxon>Lolium</taxon>
    </lineage>
</organism>
<feature type="region of interest" description="Disordered" evidence="1">
    <location>
        <begin position="31"/>
        <end position="72"/>
    </location>
</feature>
<reference evidence="2" key="1">
    <citation type="submission" date="2023-07" db="EMBL/GenBank/DDBJ databases">
        <title>A chromosome-level genome assembly of Lolium multiflorum.</title>
        <authorList>
            <person name="Chen Y."/>
            <person name="Copetti D."/>
            <person name="Kolliker R."/>
            <person name="Studer B."/>
        </authorList>
    </citation>
    <scope>NUCLEOTIDE SEQUENCE</scope>
    <source>
        <strain evidence="2">02402/16</strain>
        <tissue evidence="2">Leaf</tissue>
    </source>
</reference>
<dbReference type="EMBL" id="JAUUTY010000007">
    <property type="protein sequence ID" value="KAK1611816.1"/>
    <property type="molecule type" value="Genomic_DNA"/>
</dbReference>
<sequence>MTLTDEERAEPRHHPDNYTAWNSYFLRRWGSSPPTTARRLRLRATTRAADVGGARRGRRRTSSRTSRRNFPCSQCPSIEGIGAAAGETSAATAHGCQLVVFGSAPRSSFAP</sequence>
<feature type="compositionally biased region" description="Basic residues" evidence="1">
    <location>
        <begin position="55"/>
        <end position="67"/>
    </location>
</feature>